<dbReference type="Pfam" id="PF09424">
    <property type="entry name" value="YqeY"/>
    <property type="match status" value="1"/>
</dbReference>
<dbReference type="KEGG" id="ccp:CHC_T00007423001"/>
<organism evidence="1 2">
    <name type="scientific">Chondrus crispus</name>
    <name type="common">Carrageen Irish moss</name>
    <name type="synonym">Polymorpha crispa</name>
    <dbReference type="NCBI Taxonomy" id="2769"/>
    <lineage>
        <taxon>Eukaryota</taxon>
        <taxon>Rhodophyta</taxon>
        <taxon>Florideophyceae</taxon>
        <taxon>Rhodymeniophycidae</taxon>
        <taxon>Gigartinales</taxon>
        <taxon>Gigartinaceae</taxon>
        <taxon>Chondrus</taxon>
    </lineage>
</organism>
<reference evidence="2" key="1">
    <citation type="journal article" date="2013" name="Proc. Natl. Acad. Sci. U.S.A.">
        <title>Genome structure and metabolic features in the red seaweed Chondrus crispus shed light on evolution of the Archaeplastida.</title>
        <authorList>
            <person name="Collen J."/>
            <person name="Porcel B."/>
            <person name="Carre W."/>
            <person name="Ball S.G."/>
            <person name="Chaparro C."/>
            <person name="Tonon T."/>
            <person name="Barbeyron T."/>
            <person name="Michel G."/>
            <person name="Noel B."/>
            <person name="Valentin K."/>
            <person name="Elias M."/>
            <person name="Artiguenave F."/>
            <person name="Arun A."/>
            <person name="Aury J.M."/>
            <person name="Barbosa-Neto J.F."/>
            <person name="Bothwell J.H."/>
            <person name="Bouget F.Y."/>
            <person name="Brillet L."/>
            <person name="Cabello-Hurtado F."/>
            <person name="Capella-Gutierrez S."/>
            <person name="Charrier B."/>
            <person name="Cladiere L."/>
            <person name="Cock J.M."/>
            <person name="Coelho S.M."/>
            <person name="Colleoni C."/>
            <person name="Czjzek M."/>
            <person name="Da Silva C."/>
            <person name="Delage L."/>
            <person name="Denoeud F."/>
            <person name="Deschamps P."/>
            <person name="Dittami S.M."/>
            <person name="Gabaldon T."/>
            <person name="Gachon C.M."/>
            <person name="Groisillier A."/>
            <person name="Herve C."/>
            <person name="Jabbari K."/>
            <person name="Katinka M."/>
            <person name="Kloareg B."/>
            <person name="Kowalczyk N."/>
            <person name="Labadie K."/>
            <person name="Leblanc C."/>
            <person name="Lopez P.J."/>
            <person name="McLachlan D.H."/>
            <person name="Meslet-Cladiere L."/>
            <person name="Moustafa A."/>
            <person name="Nehr Z."/>
            <person name="Nyvall Collen P."/>
            <person name="Panaud O."/>
            <person name="Partensky F."/>
            <person name="Poulain J."/>
            <person name="Rensing S.A."/>
            <person name="Rousvoal S."/>
            <person name="Samson G."/>
            <person name="Symeonidi A."/>
            <person name="Weissenbach J."/>
            <person name="Zambounis A."/>
            <person name="Wincker P."/>
            <person name="Boyen C."/>
        </authorList>
    </citation>
    <scope>NUCLEOTIDE SEQUENCE [LARGE SCALE GENOMIC DNA]</scope>
    <source>
        <strain evidence="2">cv. Stackhouse</strain>
    </source>
</reference>
<evidence type="ECO:0000313" key="2">
    <source>
        <dbReference type="Proteomes" id="UP000012073"/>
    </source>
</evidence>
<dbReference type="EMBL" id="HG002242">
    <property type="protein sequence ID" value="CDF40773.1"/>
    <property type="molecule type" value="Genomic_DNA"/>
</dbReference>
<sequence>MSRHSLLQYLLVTRWRVGFCSLQSRGIPSLRNRFALQTTAPRQGGAMASPVMRGRTAFVVTSGRTFLRASQLTRHVCPAVRRFSASRTPRASIETEVGQKMKDAMKSKDKDALRALRGIRAAFLNALKETGSGDTLPDDVAMTQLRKLAKMRTESIAMFRDGGRDDLAEAEQKELEIIEQWLPSLVGEEQTTAWAKEAIEKTGASKKGDMGSTPLLSHLRVAIDTEVGTKTSSEKARMLNTAFVSSLAGVKSGFLSQGLPTPSTCRKPAMGISTMGLGNLASGAKLLLVTGALTVGAIIVLPQASSAGLFNFSGEKPSNVGLRSERYLDSCPASPNCISSMANAYDSHFVPPWTYTSAGSKKTMAGAIRDVTKAIENYPRTKIIESRPTKSEVGEGHYIYAEFKSKTFGFVDDVEFLFQPDQSTVEYRSASRLGEKDFDANRKRIRELRVALQEMDKGWASTGYN</sequence>
<dbReference type="PANTHER" id="PTHR34801:SF6">
    <property type="entry name" value="SLL1620 PROTEIN"/>
    <property type="match status" value="1"/>
</dbReference>
<dbReference type="GO" id="GO:0016884">
    <property type="term" value="F:carbon-nitrogen ligase activity, with glutamine as amido-N-donor"/>
    <property type="evidence" value="ECO:0007669"/>
    <property type="project" value="InterPro"/>
</dbReference>
<dbReference type="Gene3D" id="1.10.1510.10">
    <property type="entry name" value="Uncharacterised protein YqeY/AIM41 PF09424, N-terminal domain"/>
    <property type="match status" value="1"/>
</dbReference>
<protein>
    <recommendedName>
        <fullName evidence="3">DUF1499 domain-containing protein</fullName>
    </recommendedName>
</protein>
<accession>R7QSP8</accession>
<dbReference type="InterPro" id="IPR010865">
    <property type="entry name" value="DUF1499"/>
</dbReference>
<dbReference type="InterPro" id="IPR019004">
    <property type="entry name" value="YqeY/Aim41"/>
</dbReference>
<dbReference type="PANTHER" id="PTHR34801">
    <property type="entry name" value="EXPRESSED PROTEIN"/>
    <property type="match status" value="1"/>
</dbReference>
<dbReference type="Gramene" id="CDF40773">
    <property type="protein sequence ID" value="CDF40773"/>
    <property type="gene ID" value="CHC_T00007423001"/>
</dbReference>
<keyword evidence="2" id="KW-1185">Reference proteome</keyword>
<dbReference type="OrthoDB" id="41501at2759"/>
<gene>
    <name evidence="1" type="ORF">CHC_T00007423001</name>
</gene>
<dbReference type="InterPro" id="IPR042184">
    <property type="entry name" value="YqeY/Aim41_N"/>
</dbReference>
<dbReference type="Proteomes" id="UP000012073">
    <property type="component" value="Unassembled WGS sequence"/>
</dbReference>
<dbReference type="RefSeq" id="XP_005711067.1">
    <property type="nucleotide sequence ID" value="XM_005711010.1"/>
</dbReference>
<dbReference type="AlphaFoldDB" id="R7QSP8"/>
<dbReference type="InterPro" id="IPR003789">
    <property type="entry name" value="Asn/Gln_tRNA_amidoTrase-B-like"/>
</dbReference>
<evidence type="ECO:0008006" key="3">
    <source>
        <dbReference type="Google" id="ProtNLM"/>
    </source>
</evidence>
<evidence type="ECO:0000313" key="1">
    <source>
        <dbReference type="EMBL" id="CDF40773.1"/>
    </source>
</evidence>
<proteinExistence type="predicted"/>
<name>R7QSP8_CHOCR</name>
<dbReference type="GeneID" id="17318778"/>
<dbReference type="Pfam" id="PF07386">
    <property type="entry name" value="DUF1499"/>
    <property type="match status" value="1"/>
</dbReference>
<dbReference type="SUPFAM" id="SSF89095">
    <property type="entry name" value="GatB/YqeY motif"/>
    <property type="match status" value="1"/>
</dbReference>